<feature type="region of interest" description="Disordered" evidence="3">
    <location>
        <begin position="441"/>
        <end position="470"/>
    </location>
</feature>
<feature type="region of interest" description="Disordered" evidence="3">
    <location>
        <begin position="355"/>
        <end position="379"/>
    </location>
</feature>
<dbReference type="CDD" id="cd03788">
    <property type="entry name" value="GT20_TPS"/>
    <property type="match status" value="1"/>
</dbReference>
<evidence type="ECO:0000313" key="5">
    <source>
        <dbReference type="Proteomes" id="UP000245884"/>
    </source>
</evidence>
<proteinExistence type="inferred from homology"/>
<evidence type="ECO:0000256" key="2">
    <source>
        <dbReference type="ARBA" id="ARBA00006330"/>
    </source>
</evidence>
<dbReference type="CDD" id="cd01627">
    <property type="entry name" value="HAD_TPP"/>
    <property type="match status" value="1"/>
</dbReference>
<feature type="compositionally biased region" description="Low complexity" evidence="3">
    <location>
        <begin position="80"/>
        <end position="91"/>
    </location>
</feature>
<evidence type="ECO:0000256" key="3">
    <source>
        <dbReference type="SAM" id="MobiDB-lite"/>
    </source>
</evidence>
<feature type="region of interest" description="Disordered" evidence="3">
    <location>
        <begin position="1"/>
        <end position="133"/>
    </location>
</feature>
<dbReference type="InterPro" id="IPR003337">
    <property type="entry name" value="Trehalose_PPase"/>
</dbReference>
<organism evidence="4 5">
    <name type="scientific">Jaminaea rosea</name>
    <dbReference type="NCBI Taxonomy" id="1569628"/>
    <lineage>
        <taxon>Eukaryota</taxon>
        <taxon>Fungi</taxon>
        <taxon>Dikarya</taxon>
        <taxon>Basidiomycota</taxon>
        <taxon>Ustilaginomycotina</taxon>
        <taxon>Exobasidiomycetes</taxon>
        <taxon>Microstromatales</taxon>
        <taxon>Microstromatales incertae sedis</taxon>
        <taxon>Jaminaea</taxon>
    </lineage>
</organism>
<feature type="region of interest" description="Disordered" evidence="3">
    <location>
        <begin position="1159"/>
        <end position="1285"/>
    </location>
</feature>
<dbReference type="Gene3D" id="3.40.50.2000">
    <property type="entry name" value="Glycogen Phosphorylase B"/>
    <property type="match status" value="2"/>
</dbReference>
<dbReference type="NCBIfam" id="TIGR00685">
    <property type="entry name" value="T6PP"/>
    <property type="match status" value="1"/>
</dbReference>
<feature type="compositionally biased region" description="Acidic residues" evidence="3">
    <location>
        <begin position="301"/>
        <end position="310"/>
    </location>
</feature>
<dbReference type="Pfam" id="PF00982">
    <property type="entry name" value="Glyco_transf_20"/>
    <property type="match status" value="1"/>
</dbReference>
<dbReference type="NCBIfam" id="TIGR01484">
    <property type="entry name" value="HAD-SF-IIB"/>
    <property type="match status" value="1"/>
</dbReference>
<evidence type="ECO:0000256" key="1">
    <source>
        <dbReference type="ARBA" id="ARBA00005409"/>
    </source>
</evidence>
<dbReference type="GO" id="GO:0003825">
    <property type="term" value="F:alpha,alpha-trehalose-phosphate synthase (UDP-forming) activity"/>
    <property type="evidence" value="ECO:0007669"/>
    <property type="project" value="TreeGrafter"/>
</dbReference>
<feature type="region of interest" description="Disordered" evidence="3">
    <location>
        <begin position="1317"/>
        <end position="1346"/>
    </location>
</feature>
<feature type="region of interest" description="Disordered" evidence="3">
    <location>
        <begin position="299"/>
        <end position="328"/>
    </location>
</feature>
<dbReference type="GO" id="GO:0004805">
    <property type="term" value="F:trehalose-phosphatase activity"/>
    <property type="evidence" value="ECO:0007669"/>
    <property type="project" value="TreeGrafter"/>
</dbReference>
<dbReference type="RefSeq" id="XP_025364640.1">
    <property type="nucleotide sequence ID" value="XM_025504896.1"/>
</dbReference>
<feature type="compositionally biased region" description="Polar residues" evidence="3">
    <location>
        <begin position="37"/>
        <end position="53"/>
    </location>
</feature>
<dbReference type="GO" id="GO:0005992">
    <property type="term" value="P:trehalose biosynthetic process"/>
    <property type="evidence" value="ECO:0007669"/>
    <property type="project" value="InterPro"/>
</dbReference>
<dbReference type="FunFam" id="3.30.70.1020:FF:000002">
    <property type="entry name" value="Trehalose-6-phosphate synthase 2"/>
    <property type="match status" value="1"/>
</dbReference>
<feature type="region of interest" description="Disordered" evidence="3">
    <location>
        <begin position="220"/>
        <end position="265"/>
    </location>
</feature>
<dbReference type="Proteomes" id="UP000245884">
    <property type="component" value="Unassembled WGS sequence"/>
</dbReference>
<dbReference type="GeneID" id="37026719"/>
<feature type="compositionally biased region" description="Low complexity" evidence="3">
    <location>
        <begin position="1138"/>
        <end position="1152"/>
    </location>
</feature>
<keyword evidence="5" id="KW-1185">Reference proteome</keyword>
<dbReference type="Gene3D" id="3.30.70.1020">
    <property type="entry name" value="Trehalose-6-phosphate phosphatase related protein, domain 2"/>
    <property type="match status" value="1"/>
</dbReference>
<dbReference type="SUPFAM" id="SSF56784">
    <property type="entry name" value="HAD-like"/>
    <property type="match status" value="1"/>
</dbReference>
<dbReference type="PANTHER" id="PTHR10788:SF123">
    <property type="entry name" value="TREHALOSE-PHOSPHATASE"/>
    <property type="match status" value="1"/>
</dbReference>
<dbReference type="GO" id="GO:0005946">
    <property type="term" value="C:alpha,alpha-trehalose-phosphate synthase complex (UDP-forming)"/>
    <property type="evidence" value="ECO:0007669"/>
    <property type="project" value="TreeGrafter"/>
</dbReference>
<gene>
    <name evidence="4" type="ORF">BDZ90DRAFT_229064</name>
</gene>
<feature type="compositionally biased region" description="Basic and acidic residues" evidence="3">
    <location>
        <begin position="220"/>
        <end position="249"/>
    </location>
</feature>
<dbReference type="InterPro" id="IPR036412">
    <property type="entry name" value="HAD-like_sf"/>
</dbReference>
<dbReference type="EMBL" id="KZ819662">
    <property type="protein sequence ID" value="PWN30028.1"/>
    <property type="molecule type" value="Genomic_DNA"/>
</dbReference>
<dbReference type="STRING" id="1569628.A0A316UZ06"/>
<comment type="similarity">
    <text evidence="1">In the N-terminal section; belongs to the glycosyltransferase 20 family.</text>
</comment>
<feature type="compositionally biased region" description="Basic and acidic residues" evidence="3">
    <location>
        <begin position="1332"/>
        <end position="1346"/>
    </location>
</feature>
<dbReference type="InterPro" id="IPR006379">
    <property type="entry name" value="HAD-SF_hydro_IIB"/>
</dbReference>
<sequence length="1346" mass="147462">MASDQGRLPPPSHSAQPALSPEVFQEEPPSFERAFAGSTSAAHQPPSLGSVSASGLAPKAAESPLRRTISVRDSPSQHARNPSNRSTSRNSGHWGSMRGRRASNARSSLAGHAAGPKADGIGGMGRGTAATGDLGPWDDFESLDDVRQQVADLESDYNAKQPEEPLSGRIIHVSHYIPFVIRALAEVDFERRKEEQISATASVAAMAAAARARKAARQAEMEARAKEAAAEQARREAAEVQNKGEDQHSAKASPNRRPSVAQPGSVFTLFDGAEIERRLAENQARSRLRGGRRAWMMTPVVDDDDDNDDAMSEKDAYTPVGSRRPSRMSFSSRFSFSSMDGGNDSPRAAIQYGNAGISDFEPSPAATPPQQQNQPTPPQWVLAPRRGHTALNSGIRSLCKSHKQTFIGWPGDIHFAAQARKDERKEASETTKDERREIEEVLGSLDDPKSWRDQDAPVLGADPSMSADGAPPVRQVPGPLMNGADPMCEDESAPAHGIKYVPVWLDYEVAHGHYEGYCKTTLWPLFHYLLWQDVPGDRKGWEDYSWEAYWAANSAFAEKIAAEYKPGDMVWIHDYHLLLVPAMLRALVPNAHIGLFVHAPFPSSEIFRCLPKRREIIEGMLGADLACFQAFSYSRHFLSSCIRVCGYEASATSIESSSGHVTHISYNPIGIDATKIAKDAEAPEVLPKIKAIRDMYKDKKIIIGRDKLDVVRGVVQKLQAFQKFLEEWPEWRDKVVLIQITAPSMTDSPMLERQVSELVSNINGQFGNLNHTPCIHYHQQLLREEYFALLNIADMALITSVRDGMNTTSMEFVLANGSQAPLILSEFTGTAGRMRQALQVNPWNTYGVAKAIDYGLRLTGEERKFRHDELHRQIIGHTSHHWAIHLVKLILLRLFSDTNAHFTPALDRSLLKERFDAAEKRLILLDYDGTLTPIVKDPEAALPSQRLLDAMERLAQDPRNIIYIISGRDERFLTKILGHLTNIGFSAEHGGYIKEPGSSEWVNMTAALDMSWMVDLRKVFEYYTERTSGSWIEQKKSAITWHYRNADPDYGAFQAKECQAHMDNFAAQEKFAVEVMVGKKNLEVRPLAVNKGEIVKRIVYNHPDASFVFCAGDDRTDEDMMKFFTSLTPIDSELLGPSSPSIQQQQAASRASGVPDGLAATCAQGQGPAAGSAKVTTLSPAVSRRVSHEGASGAEDQENVPLLMTAPTPLHSGTATPVGNGGSGKGQQQASSRLQREVSSELLAASSSEDEGEATGEEGDNSFAQSEGNDEEDAPRELALTRSGIFTTAVGAKGRKTVAKWHLDGPGNVVDVLATMAGLPKGPEGGGYGPKAGEEGEEKKEETNGE</sequence>
<dbReference type="Pfam" id="PF02358">
    <property type="entry name" value="Trehalose_PPase"/>
    <property type="match status" value="1"/>
</dbReference>
<reference evidence="4 5" key="1">
    <citation type="journal article" date="2018" name="Mol. Biol. Evol.">
        <title>Broad Genomic Sampling Reveals a Smut Pathogenic Ancestry of the Fungal Clade Ustilaginomycotina.</title>
        <authorList>
            <person name="Kijpornyongpan T."/>
            <person name="Mondo S.J."/>
            <person name="Barry K."/>
            <person name="Sandor L."/>
            <person name="Lee J."/>
            <person name="Lipzen A."/>
            <person name="Pangilinan J."/>
            <person name="LaButti K."/>
            <person name="Hainaut M."/>
            <person name="Henrissat B."/>
            <person name="Grigoriev I.V."/>
            <person name="Spatafora J.W."/>
            <person name="Aime M.C."/>
        </authorList>
    </citation>
    <scope>NUCLEOTIDE SEQUENCE [LARGE SCALE GENOMIC DNA]</scope>
    <source>
        <strain evidence="4 5">MCA 5214</strain>
    </source>
</reference>
<dbReference type="SUPFAM" id="SSF53756">
    <property type="entry name" value="UDP-Glycosyltransferase/glycogen phosphorylase"/>
    <property type="match status" value="1"/>
</dbReference>
<protein>
    <submittedName>
        <fullName evidence="4">Uncharacterized protein</fullName>
    </submittedName>
</protein>
<feature type="compositionally biased region" description="Acidic residues" evidence="3">
    <location>
        <begin position="1248"/>
        <end position="1260"/>
    </location>
</feature>
<dbReference type="InterPro" id="IPR001830">
    <property type="entry name" value="Glyco_trans_20"/>
</dbReference>
<dbReference type="FunFam" id="3.40.50.2000:FF:000036">
    <property type="entry name" value="Alpha,alpha-trehalose-phosphate synthase subunit Tps2"/>
    <property type="match status" value="1"/>
</dbReference>
<dbReference type="InterPro" id="IPR023214">
    <property type="entry name" value="HAD_sf"/>
</dbReference>
<evidence type="ECO:0000313" key="4">
    <source>
        <dbReference type="EMBL" id="PWN30028.1"/>
    </source>
</evidence>
<feature type="region of interest" description="Disordered" evidence="3">
    <location>
        <begin position="1134"/>
        <end position="1153"/>
    </location>
</feature>
<dbReference type="PANTHER" id="PTHR10788">
    <property type="entry name" value="TREHALOSE-6-PHOSPHATE SYNTHASE"/>
    <property type="match status" value="1"/>
</dbReference>
<dbReference type="GO" id="GO:0005829">
    <property type="term" value="C:cytosol"/>
    <property type="evidence" value="ECO:0007669"/>
    <property type="project" value="TreeGrafter"/>
</dbReference>
<feature type="compositionally biased region" description="Basic and acidic residues" evidence="3">
    <location>
        <begin position="446"/>
        <end position="455"/>
    </location>
</feature>
<accession>A0A316UZ06</accession>
<comment type="similarity">
    <text evidence="2">In the C-terminal section; belongs to the trehalose phosphatase family.</text>
</comment>
<dbReference type="Gene3D" id="3.40.50.1000">
    <property type="entry name" value="HAD superfamily/HAD-like"/>
    <property type="match status" value="1"/>
</dbReference>
<name>A0A316UZ06_9BASI</name>
<feature type="compositionally biased region" description="Low complexity" evidence="3">
    <location>
        <begin position="362"/>
        <end position="374"/>
    </location>
</feature>
<dbReference type="OrthoDB" id="755951at2759"/>